<comment type="similarity">
    <text evidence="1">Belongs to the NAD(P)-dependent epimerase/dehydratase family. SDR39U1 subfamily.</text>
</comment>
<sequence length="301" mass="33829">MKTILITGATGLVGRALVKALLSKGYVVHYLTTRKEVIVNQENYKGFYWNINSGFIDVNCFKEADMLIHLAGATVSKRWTKKYRKEIFKSRVAGSNLLFSSLQKSPHTIDSFISASGISIFPNSLEKVYSEELQEKSQSFLGRVVDKWEKAAHQFLELGVKTTIVRTGVVLSKQNSALQKIAKPIQMGIGAALGSGKQFMSWIHIEDLVQMYVFLIEKELTGTYNAVAPNPVTNKELTKLVAQQLGKKILLPNVPVFMLKLLLGQMHEIVLESQRVSSEKIKKSGYQFRYPDINMVLKDLL</sequence>
<dbReference type="InterPro" id="IPR010099">
    <property type="entry name" value="SDR39U1"/>
</dbReference>
<dbReference type="Proteomes" id="UP001596997">
    <property type="component" value="Unassembled WGS sequence"/>
</dbReference>
<feature type="domain" description="NAD-dependent epimerase/dehydratase" evidence="2">
    <location>
        <begin position="4"/>
        <end position="225"/>
    </location>
</feature>
<keyword evidence="5" id="KW-1185">Reference proteome</keyword>
<dbReference type="InterPro" id="IPR013549">
    <property type="entry name" value="DUF1731"/>
</dbReference>
<dbReference type="InterPro" id="IPR001509">
    <property type="entry name" value="Epimerase_deHydtase"/>
</dbReference>
<dbReference type="Gene3D" id="3.40.50.720">
    <property type="entry name" value="NAD(P)-binding Rossmann-like Domain"/>
    <property type="match status" value="1"/>
</dbReference>
<comment type="caution">
    <text evidence="4">The sequence shown here is derived from an EMBL/GenBank/DDBJ whole genome shotgun (WGS) entry which is preliminary data.</text>
</comment>
<dbReference type="SUPFAM" id="SSF51735">
    <property type="entry name" value="NAD(P)-binding Rossmann-fold domains"/>
    <property type="match status" value="1"/>
</dbReference>
<dbReference type="InterPro" id="IPR036291">
    <property type="entry name" value="NAD(P)-bd_dom_sf"/>
</dbReference>
<name>A0ABW3I1Z6_9FLAO</name>
<evidence type="ECO:0000259" key="2">
    <source>
        <dbReference type="Pfam" id="PF01370"/>
    </source>
</evidence>
<dbReference type="PANTHER" id="PTHR11092:SF0">
    <property type="entry name" value="EPIMERASE FAMILY PROTEIN SDR39U1"/>
    <property type="match status" value="1"/>
</dbReference>
<feature type="domain" description="DUF1731" evidence="3">
    <location>
        <begin position="254"/>
        <end position="300"/>
    </location>
</feature>
<organism evidence="4 5">
    <name type="scientific">Pseudofulvibacter geojedonensis</name>
    <dbReference type="NCBI Taxonomy" id="1123758"/>
    <lineage>
        <taxon>Bacteria</taxon>
        <taxon>Pseudomonadati</taxon>
        <taxon>Bacteroidota</taxon>
        <taxon>Flavobacteriia</taxon>
        <taxon>Flavobacteriales</taxon>
        <taxon>Flavobacteriaceae</taxon>
        <taxon>Pseudofulvibacter</taxon>
    </lineage>
</organism>
<proteinExistence type="inferred from homology"/>
<gene>
    <name evidence="4" type="ORF">ACFQ1O_07665</name>
</gene>
<dbReference type="Pfam" id="PF08338">
    <property type="entry name" value="DUF1731"/>
    <property type="match status" value="1"/>
</dbReference>
<reference evidence="5" key="1">
    <citation type="journal article" date="2019" name="Int. J. Syst. Evol. Microbiol.">
        <title>The Global Catalogue of Microorganisms (GCM) 10K type strain sequencing project: providing services to taxonomists for standard genome sequencing and annotation.</title>
        <authorList>
            <consortium name="The Broad Institute Genomics Platform"/>
            <consortium name="The Broad Institute Genome Sequencing Center for Infectious Disease"/>
            <person name="Wu L."/>
            <person name="Ma J."/>
        </authorList>
    </citation>
    <scope>NUCLEOTIDE SEQUENCE [LARGE SCALE GENOMIC DNA]</scope>
    <source>
        <strain evidence="5">CCUG 62114</strain>
    </source>
</reference>
<evidence type="ECO:0000256" key="1">
    <source>
        <dbReference type="ARBA" id="ARBA00009353"/>
    </source>
</evidence>
<dbReference type="PANTHER" id="PTHR11092">
    <property type="entry name" value="SUGAR NUCLEOTIDE EPIMERASE RELATED"/>
    <property type="match status" value="1"/>
</dbReference>
<evidence type="ECO:0000259" key="3">
    <source>
        <dbReference type="Pfam" id="PF08338"/>
    </source>
</evidence>
<dbReference type="RefSeq" id="WP_377715048.1">
    <property type="nucleotide sequence ID" value="NZ_JBHTJM010000008.1"/>
</dbReference>
<accession>A0ABW3I1Z6</accession>
<dbReference type="NCBIfam" id="TIGR01777">
    <property type="entry name" value="yfcH"/>
    <property type="match status" value="1"/>
</dbReference>
<evidence type="ECO:0000313" key="5">
    <source>
        <dbReference type="Proteomes" id="UP001596997"/>
    </source>
</evidence>
<dbReference type="Pfam" id="PF01370">
    <property type="entry name" value="Epimerase"/>
    <property type="match status" value="1"/>
</dbReference>
<dbReference type="EMBL" id="JBHTJM010000008">
    <property type="protein sequence ID" value="MFD0963880.1"/>
    <property type="molecule type" value="Genomic_DNA"/>
</dbReference>
<protein>
    <submittedName>
        <fullName evidence="4">TIGR01777 family oxidoreductase</fullName>
    </submittedName>
</protein>
<evidence type="ECO:0000313" key="4">
    <source>
        <dbReference type="EMBL" id="MFD0963880.1"/>
    </source>
</evidence>